<reference evidence="9 10" key="1">
    <citation type="journal article" date="2014" name="Genome Announc.">
        <title>Draft genome sequence of the pathogenic fungus Scedosporium apiospermum.</title>
        <authorList>
            <person name="Vandeputte P."/>
            <person name="Ghamrawi S."/>
            <person name="Rechenmann M."/>
            <person name="Iltis A."/>
            <person name="Giraud S."/>
            <person name="Fleury M."/>
            <person name="Thornton C."/>
            <person name="Delhaes L."/>
            <person name="Meyer W."/>
            <person name="Papon N."/>
            <person name="Bouchara J.P."/>
        </authorList>
    </citation>
    <scope>NUCLEOTIDE SEQUENCE [LARGE SCALE GENOMIC DNA]</scope>
    <source>
        <strain evidence="9 10">IHEM 14462</strain>
    </source>
</reference>
<dbReference type="RefSeq" id="XP_016645702.1">
    <property type="nucleotide sequence ID" value="XM_016784586.1"/>
</dbReference>
<dbReference type="OrthoDB" id="1695362at2759"/>
<comment type="cofactor">
    <cofactor evidence="2">
        <name>Mg(2+)</name>
        <dbReference type="ChEBI" id="CHEBI:18420"/>
    </cofactor>
</comment>
<name>A0A084GEZ1_PSEDA</name>
<dbReference type="GeneID" id="27720352"/>
<evidence type="ECO:0000256" key="6">
    <source>
        <dbReference type="ARBA" id="ARBA00023211"/>
    </source>
</evidence>
<feature type="region of interest" description="Disordered" evidence="7">
    <location>
        <begin position="1"/>
        <end position="24"/>
    </location>
</feature>
<keyword evidence="4" id="KW-0378">Hydrolase</keyword>
<proteinExistence type="predicted"/>
<dbReference type="PROSITE" id="PS51462">
    <property type="entry name" value="NUDIX"/>
    <property type="match status" value="1"/>
</dbReference>
<dbReference type="InterPro" id="IPR000086">
    <property type="entry name" value="NUDIX_hydrolase_dom"/>
</dbReference>
<keyword evidence="6" id="KW-0464">Manganese</keyword>
<dbReference type="PANTHER" id="PTHR12318">
    <property type="entry name" value="TESTOSTERONE-REGULATED PROTEIN RP2"/>
    <property type="match status" value="1"/>
</dbReference>
<dbReference type="VEuPathDB" id="FungiDB:SAPIO_CDS1280"/>
<evidence type="ECO:0000256" key="2">
    <source>
        <dbReference type="ARBA" id="ARBA00001946"/>
    </source>
</evidence>
<dbReference type="GO" id="GO:0005739">
    <property type="term" value="C:mitochondrion"/>
    <property type="evidence" value="ECO:0007669"/>
    <property type="project" value="TreeGrafter"/>
</dbReference>
<feature type="region of interest" description="Disordered" evidence="7">
    <location>
        <begin position="171"/>
        <end position="199"/>
    </location>
</feature>
<gene>
    <name evidence="9" type="ORF">SAPIO_CDS1280</name>
</gene>
<dbReference type="InterPro" id="IPR039121">
    <property type="entry name" value="NUDT19"/>
</dbReference>
<evidence type="ECO:0000256" key="5">
    <source>
        <dbReference type="ARBA" id="ARBA00022842"/>
    </source>
</evidence>
<feature type="domain" description="Nudix hydrolase" evidence="8">
    <location>
        <begin position="18"/>
        <end position="248"/>
    </location>
</feature>
<dbReference type="SUPFAM" id="SSF55811">
    <property type="entry name" value="Nudix"/>
    <property type="match status" value="1"/>
</dbReference>
<keyword evidence="3" id="KW-0479">Metal-binding</keyword>
<dbReference type="KEGG" id="sapo:SAPIO_CDS1280"/>
<dbReference type="AlphaFoldDB" id="A0A084GEZ1"/>
<dbReference type="GO" id="GO:0046872">
    <property type="term" value="F:metal ion binding"/>
    <property type="evidence" value="ECO:0007669"/>
    <property type="project" value="UniProtKB-KW"/>
</dbReference>
<comment type="cofactor">
    <cofactor evidence="1">
        <name>Mn(2+)</name>
        <dbReference type="ChEBI" id="CHEBI:29035"/>
    </cofactor>
</comment>
<evidence type="ECO:0000259" key="8">
    <source>
        <dbReference type="PROSITE" id="PS51462"/>
    </source>
</evidence>
<comment type="caution">
    <text evidence="9">The sequence shown here is derived from an EMBL/GenBank/DDBJ whole genome shotgun (WGS) entry which is preliminary data.</text>
</comment>
<sequence length="373" mass="40128">MSQSQSKSQPRAKQPAAEPRPSASIILISPTNQILLLHRVKTSTSFASAHVFPGGNLDALHDGPVAPPTEGALRHADGPAYRIAALRECFEESGILLAKGREDGKLVSVGEGVRDEGRRKVHSGEVKFRDWVEGVGGVPDVDGLIPFTRWITPPPSPKRFTTQMYLYFLPPNPESTPSSSSSPSSQETAITIPTDTSPIIVPTPDGGIEHTSATFATPSTWLSLHHARKISMFPPQYFLLTLLSRFFPRAAEAGTPSRSVVDRERRDLLEFIGRVPATFGGERELGHPTSAIPWAEKIISPRVLKARGDGYLVLGLDRTGAEVEAIGDGKVRGGVADAVVVVNLKAKGGPWNLGVFGKDEAMKEENLVKGGKL</sequence>
<dbReference type="CDD" id="cd18870">
    <property type="entry name" value="NUDIX_AcylCoAdiphos_Nudt19"/>
    <property type="match status" value="1"/>
</dbReference>
<feature type="compositionally biased region" description="Polar residues" evidence="7">
    <location>
        <begin position="1"/>
        <end position="11"/>
    </location>
</feature>
<evidence type="ECO:0000313" key="10">
    <source>
        <dbReference type="Proteomes" id="UP000028545"/>
    </source>
</evidence>
<evidence type="ECO:0000256" key="1">
    <source>
        <dbReference type="ARBA" id="ARBA00001936"/>
    </source>
</evidence>
<evidence type="ECO:0000313" key="9">
    <source>
        <dbReference type="EMBL" id="KEZ45903.1"/>
    </source>
</evidence>
<feature type="compositionally biased region" description="Low complexity" evidence="7">
    <location>
        <begin position="175"/>
        <end position="185"/>
    </location>
</feature>
<protein>
    <submittedName>
        <fullName evidence="9">NUDIX domain-containing protein</fullName>
    </submittedName>
</protein>
<keyword evidence="5" id="KW-0460">Magnesium</keyword>
<dbReference type="EMBL" id="JOWA01000055">
    <property type="protein sequence ID" value="KEZ45903.1"/>
    <property type="molecule type" value="Genomic_DNA"/>
</dbReference>
<dbReference type="GO" id="GO:0016818">
    <property type="term" value="F:hydrolase activity, acting on acid anhydrides, in phosphorus-containing anhydrides"/>
    <property type="evidence" value="ECO:0007669"/>
    <property type="project" value="InterPro"/>
</dbReference>
<evidence type="ECO:0000256" key="7">
    <source>
        <dbReference type="SAM" id="MobiDB-lite"/>
    </source>
</evidence>
<dbReference type="PANTHER" id="PTHR12318:SF0">
    <property type="entry name" value="ACYL-COENZYME A DIPHOSPHATASE NUDT19"/>
    <property type="match status" value="1"/>
</dbReference>
<dbReference type="HOGENOM" id="CLU_018689_0_0_1"/>
<dbReference type="InterPro" id="IPR015797">
    <property type="entry name" value="NUDIX_hydrolase-like_dom_sf"/>
</dbReference>
<evidence type="ECO:0000256" key="3">
    <source>
        <dbReference type="ARBA" id="ARBA00022723"/>
    </source>
</evidence>
<evidence type="ECO:0000256" key="4">
    <source>
        <dbReference type="ARBA" id="ARBA00022801"/>
    </source>
</evidence>
<accession>A0A084GEZ1</accession>
<feature type="compositionally biased region" description="Polar residues" evidence="7">
    <location>
        <begin position="186"/>
        <end position="197"/>
    </location>
</feature>
<dbReference type="Proteomes" id="UP000028545">
    <property type="component" value="Unassembled WGS sequence"/>
</dbReference>
<dbReference type="OMA" id="IIMFPPQ"/>
<keyword evidence="10" id="KW-1185">Reference proteome</keyword>
<organism evidence="9 10">
    <name type="scientific">Pseudallescheria apiosperma</name>
    <name type="common">Scedosporium apiospermum</name>
    <dbReference type="NCBI Taxonomy" id="563466"/>
    <lineage>
        <taxon>Eukaryota</taxon>
        <taxon>Fungi</taxon>
        <taxon>Dikarya</taxon>
        <taxon>Ascomycota</taxon>
        <taxon>Pezizomycotina</taxon>
        <taxon>Sordariomycetes</taxon>
        <taxon>Hypocreomycetidae</taxon>
        <taxon>Microascales</taxon>
        <taxon>Microascaceae</taxon>
        <taxon>Scedosporium</taxon>
    </lineage>
</organism>
<dbReference type="Gene3D" id="3.90.79.10">
    <property type="entry name" value="Nucleoside Triphosphate Pyrophosphohydrolase"/>
    <property type="match status" value="1"/>
</dbReference>